<name>A0A085JE29_9GAMM</name>
<evidence type="ECO:0000313" key="2">
    <source>
        <dbReference type="Proteomes" id="UP000028602"/>
    </source>
</evidence>
<dbReference type="AlphaFoldDB" id="A0A085JE29"/>
<gene>
    <name evidence="1" type="ORF">GTPT_2362</name>
</gene>
<proteinExistence type="predicted"/>
<comment type="caution">
    <text evidence="1">The sequence shown here is derived from an EMBL/GenBank/DDBJ whole genome shotgun (WGS) entry which is preliminary data.</text>
</comment>
<accession>A0A085JE29</accession>
<protein>
    <submittedName>
        <fullName evidence="1">Uncharacterized protein</fullName>
    </submittedName>
</protein>
<dbReference type="Proteomes" id="UP000028602">
    <property type="component" value="Unassembled WGS sequence"/>
</dbReference>
<organism evidence="1 2">
    <name type="scientific">Tatumella ptyseos ATCC 33301</name>
    <dbReference type="NCBI Taxonomy" id="1005995"/>
    <lineage>
        <taxon>Bacteria</taxon>
        <taxon>Pseudomonadati</taxon>
        <taxon>Pseudomonadota</taxon>
        <taxon>Gammaproteobacteria</taxon>
        <taxon>Enterobacterales</taxon>
        <taxon>Erwiniaceae</taxon>
        <taxon>Tatumella</taxon>
    </lineage>
</organism>
<reference evidence="1 2" key="1">
    <citation type="submission" date="2014-05" db="EMBL/GenBank/DDBJ databases">
        <title>ATOL: Assembling a taxonomically balanced genome-scale reconstruction of the evolutionary history of the Enterobacteriaceae.</title>
        <authorList>
            <person name="Plunkett G.III."/>
            <person name="Neeno-Eckwall E.C."/>
            <person name="Glasner J.D."/>
            <person name="Perna N.T."/>
        </authorList>
    </citation>
    <scope>NUCLEOTIDE SEQUENCE [LARGE SCALE GENOMIC DNA]</scope>
    <source>
        <strain evidence="1 2">ATCC 33301</strain>
    </source>
</reference>
<evidence type="ECO:0000313" key="1">
    <source>
        <dbReference type="EMBL" id="KFD18725.1"/>
    </source>
</evidence>
<keyword evidence="2" id="KW-1185">Reference proteome</keyword>
<sequence length="81" mass="9211">MLLLQARDKNYFLFTSARVISAQQADKVAHGVTHKQTTCRYTHRQACFQMSLKSDQCFDFIVSAEKGQQTRDLTGRTPNDG</sequence>
<dbReference type="EMBL" id="JMPR01000036">
    <property type="protein sequence ID" value="KFD18725.1"/>
    <property type="molecule type" value="Genomic_DNA"/>
</dbReference>